<sequence>MGGLQILHEDQWADVRPSPGALVVNIADLLQASPYNMMVYLSFRFGSQAVKLSKNMESGKKERFTLFVENIPEERDKIWLQRTFNKFGVVKDAFKPRKRSKRTGNKFGFVRYDCHVSAGMAVARMNGVWVKNNRLFVKEACFGHCNAVLKQRIPSFHKAIEQVVMFSELKAKRKCPNSLSQRSQRWVSLG</sequence>
<name>A0ACC0P5R5_RHOML</name>
<dbReference type="EMBL" id="CM046391">
    <property type="protein sequence ID" value="KAI8561022.1"/>
    <property type="molecule type" value="Genomic_DNA"/>
</dbReference>
<keyword evidence="2" id="KW-1185">Reference proteome</keyword>
<protein>
    <submittedName>
        <fullName evidence="1">Uncharacterized protein</fullName>
    </submittedName>
</protein>
<proteinExistence type="predicted"/>
<reference evidence="1" key="1">
    <citation type="submission" date="2022-02" db="EMBL/GenBank/DDBJ databases">
        <title>Plant Genome Project.</title>
        <authorList>
            <person name="Zhang R.-G."/>
        </authorList>
    </citation>
    <scope>NUCLEOTIDE SEQUENCE</scope>
    <source>
        <strain evidence="1">AT1</strain>
    </source>
</reference>
<evidence type="ECO:0000313" key="2">
    <source>
        <dbReference type="Proteomes" id="UP001062846"/>
    </source>
</evidence>
<dbReference type="Proteomes" id="UP001062846">
    <property type="component" value="Chromosome 4"/>
</dbReference>
<accession>A0ACC0P5R5</accession>
<gene>
    <name evidence="1" type="ORF">RHMOL_Rhmol04G0303200</name>
</gene>
<evidence type="ECO:0000313" key="1">
    <source>
        <dbReference type="EMBL" id="KAI8561022.1"/>
    </source>
</evidence>
<organism evidence="1 2">
    <name type="scientific">Rhododendron molle</name>
    <name type="common">Chinese azalea</name>
    <name type="synonym">Azalea mollis</name>
    <dbReference type="NCBI Taxonomy" id="49168"/>
    <lineage>
        <taxon>Eukaryota</taxon>
        <taxon>Viridiplantae</taxon>
        <taxon>Streptophyta</taxon>
        <taxon>Embryophyta</taxon>
        <taxon>Tracheophyta</taxon>
        <taxon>Spermatophyta</taxon>
        <taxon>Magnoliopsida</taxon>
        <taxon>eudicotyledons</taxon>
        <taxon>Gunneridae</taxon>
        <taxon>Pentapetalae</taxon>
        <taxon>asterids</taxon>
        <taxon>Ericales</taxon>
        <taxon>Ericaceae</taxon>
        <taxon>Ericoideae</taxon>
        <taxon>Rhodoreae</taxon>
        <taxon>Rhododendron</taxon>
    </lineage>
</organism>
<comment type="caution">
    <text evidence="1">The sequence shown here is derived from an EMBL/GenBank/DDBJ whole genome shotgun (WGS) entry which is preliminary data.</text>
</comment>